<evidence type="ECO:0000256" key="6">
    <source>
        <dbReference type="SAM" id="Phobius"/>
    </source>
</evidence>
<dbReference type="PANTHER" id="PTHR30572">
    <property type="entry name" value="MEMBRANE COMPONENT OF TRANSPORTER-RELATED"/>
    <property type="match status" value="1"/>
</dbReference>
<dbReference type="GO" id="GO:0005886">
    <property type="term" value="C:plasma membrane"/>
    <property type="evidence" value="ECO:0007669"/>
    <property type="project" value="UniProtKB-SubCell"/>
</dbReference>
<feature type="transmembrane region" description="Helical" evidence="6">
    <location>
        <begin position="103"/>
        <end position="124"/>
    </location>
</feature>
<keyword evidence="5 6" id="KW-0472">Membrane</keyword>
<feature type="transmembrane region" description="Helical" evidence="6">
    <location>
        <begin position="820"/>
        <end position="846"/>
    </location>
</feature>
<dbReference type="InterPro" id="IPR047699">
    <property type="entry name" value="Permease_put_prefix"/>
</dbReference>
<evidence type="ECO:0000256" key="1">
    <source>
        <dbReference type="ARBA" id="ARBA00004651"/>
    </source>
</evidence>
<dbReference type="AlphaFoldDB" id="A0AA49JJ78"/>
<dbReference type="InterPro" id="IPR050250">
    <property type="entry name" value="Macrolide_Exporter_MacB"/>
</dbReference>
<evidence type="ECO:0000256" key="2">
    <source>
        <dbReference type="ARBA" id="ARBA00022475"/>
    </source>
</evidence>
<evidence type="ECO:0000256" key="3">
    <source>
        <dbReference type="ARBA" id="ARBA00022692"/>
    </source>
</evidence>
<evidence type="ECO:0000313" key="9">
    <source>
        <dbReference type="EMBL" id="WKN38892.1"/>
    </source>
</evidence>
<keyword evidence="3 6" id="KW-0812">Transmembrane</keyword>
<dbReference type="InterPro" id="IPR025857">
    <property type="entry name" value="MacB_PCD"/>
</dbReference>
<dbReference type="GO" id="GO:0022857">
    <property type="term" value="F:transmembrane transporter activity"/>
    <property type="evidence" value="ECO:0007669"/>
    <property type="project" value="TreeGrafter"/>
</dbReference>
<dbReference type="Pfam" id="PF02687">
    <property type="entry name" value="FtsX"/>
    <property type="match status" value="2"/>
</dbReference>
<feature type="transmembrane region" description="Helical" evidence="6">
    <location>
        <begin position="387"/>
        <end position="407"/>
    </location>
</feature>
<sequence>MPKNHHPTERRPPRWANRLLESFCASRLLEEVQGDLYELYGEWAEEYGERKARWLYAWHTIKFFRLFALKRRTDIHLLNQLAMIKNYLKVGIRNIFKYKVFSFINVFGLAVAMSVCMLIILMLADQKSYDQFHAKKDRTYRILSKIKESAVPNATSPFPLADIMREDYPIVEAATHLIPNVGGDVTYGQKTVEMRGFFADASFFEVFDFALEEGDAQEALASPNTMVISQELARQLFGEEEAVGKRVEYVDRELRLLKLDFGSDPGHAPVEWGSFTITGVINPDKYKSHIRFEMLVSAASLPILYRQEKKADFSDNWRQYSHSYTYLVLKPDVSEQQLTTALDNLVAQKYREFEELKGIQMIPQNLTAINPGKFAGNPISLHLPIEAYYFLGFLALVIMFSACLNYTNLSIARALTRAREIGVRKVTGAKRRDLIFQFLSESVLTVLFALMLAYLLLMGVKPAFMELWANKYLNFDLQGNGLVYLGFLGLALIIGLMAGTYPAMYLSRYSPTKVLKNFSSEKVSKQGMRKFLSTFQFVVSLFFIITSLLIYHQFRHYLDFEYGFASENLMNIPTQGNDYQKLKTEFSTLPGVVAVSASAYIPATAMSNGTIGVRKADSEDEWVSFEHMSVDSSFVSNFGLSLVAGRNLPMDRGGSPAILVNEAAARALGYQHPSEAIGALLKTGIYTEPAEVVGVMKDFKFQTPVMEDGIGPLLFRYEPERFSYLNVKIASADIASTLAALETRWKNIDPVHSFNYYFFDDQLVQVNQWLGDLVSVISFIAFLAIVIACLGMLGIATYTAERKTKEVGIRKVLGAAELSIALLLSRGFLATLAIAVAIGAPISYFINQLWLQNFPNRVHFGWSTILLGSTLLLVLGLLTIGSQTIRAARQNPVDTLRTE</sequence>
<reference evidence="9" key="2">
    <citation type="journal article" date="2024" name="Antonie Van Leeuwenhoek">
        <title>Roseihalotalea indica gen. nov., sp. nov., a halophilic Bacteroidetes from mesopelagic Southwest Indian Ocean with higher carbohydrate metabolic potential.</title>
        <authorList>
            <person name="Chen B."/>
            <person name="Zhang M."/>
            <person name="Lin D."/>
            <person name="Ye J."/>
            <person name="Tang K."/>
        </authorList>
    </citation>
    <scope>NUCLEOTIDE SEQUENCE</scope>
    <source>
        <strain evidence="9">TK19036</strain>
    </source>
</reference>
<accession>A0AA49JJ78</accession>
<evidence type="ECO:0000256" key="4">
    <source>
        <dbReference type="ARBA" id="ARBA00022989"/>
    </source>
</evidence>
<feature type="transmembrane region" description="Helical" evidence="6">
    <location>
        <begin position="482"/>
        <end position="506"/>
    </location>
</feature>
<gene>
    <name evidence="9" type="ORF">K4G66_09270</name>
</gene>
<feature type="domain" description="MacB-like periplasmic core" evidence="8">
    <location>
        <begin position="102"/>
        <end position="344"/>
    </location>
</feature>
<dbReference type="NCBIfam" id="NF038404">
    <property type="entry name" value="perm_prefix_2"/>
    <property type="match status" value="1"/>
</dbReference>
<feature type="transmembrane region" description="Helical" evidence="6">
    <location>
        <begin position="858"/>
        <end position="880"/>
    </location>
</feature>
<organism evidence="9">
    <name type="scientific">Roseihalotalea indica</name>
    <dbReference type="NCBI Taxonomy" id="2867963"/>
    <lineage>
        <taxon>Bacteria</taxon>
        <taxon>Pseudomonadati</taxon>
        <taxon>Bacteroidota</taxon>
        <taxon>Cytophagia</taxon>
        <taxon>Cytophagales</taxon>
        <taxon>Catalimonadaceae</taxon>
        <taxon>Roseihalotalea</taxon>
    </lineage>
</organism>
<feature type="transmembrane region" description="Helical" evidence="6">
    <location>
        <begin position="434"/>
        <end position="457"/>
    </location>
</feature>
<feature type="transmembrane region" description="Helical" evidence="6">
    <location>
        <begin position="773"/>
        <end position="799"/>
    </location>
</feature>
<keyword evidence="4 6" id="KW-1133">Transmembrane helix</keyword>
<dbReference type="InterPro" id="IPR003838">
    <property type="entry name" value="ABC3_permease_C"/>
</dbReference>
<protein>
    <submittedName>
        <fullName evidence="9">ABC transporter permease</fullName>
    </submittedName>
</protein>
<comment type="subcellular location">
    <subcellularLocation>
        <location evidence="1">Cell membrane</location>
        <topology evidence="1">Multi-pass membrane protein</topology>
    </subcellularLocation>
</comment>
<evidence type="ECO:0000259" key="8">
    <source>
        <dbReference type="Pfam" id="PF12704"/>
    </source>
</evidence>
<feature type="domain" description="ABC3 transporter permease C-terminal" evidence="7">
    <location>
        <begin position="779"/>
        <end position="892"/>
    </location>
</feature>
<feature type="domain" description="ABC3 transporter permease C-terminal" evidence="7">
    <location>
        <begin position="393"/>
        <end position="511"/>
    </location>
</feature>
<dbReference type="PANTHER" id="PTHR30572:SF18">
    <property type="entry name" value="ABC-TYPE MACROLIDE FAMILY EXPORT SYSTEM PERMEASE COMPONENT 2"/>
    <property type="match status" value="1"/>
</dbReference>
<feature type="transmembrane region" description="Helical" evidence="6">
    <location>
        <begin position="531"/>
        <end position="551"/>
    </location>
</feature>
<dbReference type="EMBL" id="CP120682">
    <property type="protein sequence ID" value="WKN38892.1"/>
    <property type="molecule type" value="Genomic_DNA"/>
</dbReference>
<keyword evidence="2" id="KW-1003">Cell membrane</keyword>
<evidence type="ECO:0000256" key="5">
    <source>
        <dbReference type="ARBA" id="ARBA00023136"/>
    </source>
</evidence>
<proteinExistence type="predicted"/>
<feature type="domain" description="MacB-like periplasmic core" evidence="8">
    <location>
        <begin position="538"/>
        <end position="740"/>
    </location>
</feature>
<name>A0AA49JJ78_9BACT</name>
<evidence type="ECO:0000259" key="7">
    <source>
        <dbReference type="Pfam" id="PF02687"/>
    </source>
</evidence>
<reference evidence="9" key="1">
    <citation type="journal article" date="2023" name="Comput. Struct. Biotechnol. J.">
        <title>Discovery of a novel marine Bacteroidetes with a rich repertoire of carbohydrate-active enzymes.</title>
        <authorList>
            <person name="Chen B."/>
            <person name="Liu G."/>
            <person name="Chen Q."/>
            <person name="Wang H."/>
            <person name="Liu L."/>
            <person name="Tang K."/>
        </authorList>
    </citation>
    <scope>NUCLEOTIDE SEQUENCE</scope>
    <source>
        <strain evidence="9">TK19036</strain>
    </source>
</reference>
<dbReference type="Pfam" id="PF12704">
    <property type="entry name" value="MacB_PCD"/>
    <property type="match status" value="2"/>
</dbReference>